<dbReference type="Gene3D" id="3.90.640.10">
    <property type="entry name" value="Actin, Chain A, domain 4"/>
    <property type="match status" value="1"/>
</dbReference>
<dbReference type="FunFam" id="3.90.640.10:FF:000010">
    <property type="entry name" value="heat shock 70 kDa protein 14"/>
    <property type="match status" value="1"/>
</dbReference>
<comment type="similarity">
    <text evidence="1">Belongs to the heat shock protein 70 family.</text>
</comment>
<keyword evidence="3" id="KW-0067">ATP-binding</keyword>
<dbReference type="GO" id="GO:0140662">
    <property type="term" value="F:ATP-dependent protein folding chaperone"/>
    <property type="evidence" value="ECO:0007669"/>
    <property type="project" value="InterPro"/>
</dbReference>
<dbReference type="GO" id="GO:0005524">
    <property type="term" value="F:ATP binding"/>
    <property type="evidence" value="ECO:0007669"/>
    <property type="project" value="UniProtKB-KW"/>
</dbReference>
<keyword evidence="2" id="KW-0547">Nucleotide-binding</keyword>
<evidence type="ECO:0000313" key="4">
    <source>
        <dbReference type="EMBL" id="CAE6951917.1"/>
    </source>
</evidence>
<organism evidence="4 5">
    <name type="scientific">Symbiodinium natans</name>
    <dbReference type="NCBI Taxonomy" id="878477"/>
    <lineage>
        <taxon>Eukaryota</taxon>
        <taxon>Sar</taxon>
        <taxon>Alveolata</taxon>
        <taxon>Dinophyceae</taxon>
        <taxon>Suessiales</taxon>
        <taxon>Symbiodiniaceae</taxon>
        <taxon>Symbiodinium</taxon>
    </lineage>
</organism>
<accession>A0A812HIB3</accession>
<sequence length="873" mass="97184">MAIGIDFGTSRSCVAAWTGGEEITILPNEYGKRTTPSFVGYAQKEWFLGNAARIMSIRNYESTVFHSRQLLGRCWDDPVVQRAVKMWPFKVAKGERDQPTFEVSAQGESMAFLPEHVSAFLLAKLHLAGLRSAGEASFVVMTVPAAFNHLQHRAIEDVASIAGVQVRQFLPAPSAAALAYALHENLPEEQHVLVIDLGAGSIDVALVHISKGFLDILGSAGNDHFGGNELDNCLVGCCLDEFHHLHGKDASRDLQAMARLRLQCEQAKCKLSITEEAYIELDAFVDGLDYCKKLTRADFEKLAAEWFHKILEVVASCLEDAGVARDAVDAVLPVGGATRIPKVREILADYFGKQPYSGLDPDEVVARGAAAQAAILSGTFRGGSPAIRPSLPWNLLLEKHTSERRVVIARNTRLPVQSCCTLEPSDVSWHRHSEAGTTRSCLWLYQDSVFFGAVVFDRTPTKAFELHFGCDMHCRITITVGFPGEDPDSSPEARFERARSGLSAAELAELTRKVSLWKKEYLQQDPVIMNRLRDVQDDPTYWAIVVGQLKSFYQDIKHDLDDYCQSHHRDEEKTHICHGYPKISAGSDVTIQGLASSKLNGQSGLCEQWDYGSRFWSVRLPSGRVANINAANLKCKCMGSTLVGHGRMRHRCWQEGDQHIAQPLRANMHTVVDVFIRAFTSGTQGFALMLNWRSPMKACVFISHSWNEDFGQFVAVVRSSVPGHVPVWICSFALPQNAPIGSMLKQDIQSSPFARALCGTRMVLLIVDDVRDGRVETLSRAWCVFECHLAVKKQVPIRVRGPNMSLNFYENLLQAVKELDLRTCSASDENDLRRILEEVERCDKGHFDAINKNVKDAISWTIHEILLIIRANK</sequence>
<gene>
    <name evidence="4" type="ORF">SNAT2548_LOCUS1604</name>
</gene>
<name>A0A812HIB3_9DINO</name>
<comment type="caution">
    <text evidence="4">The sequence shown here is derived from an EMBL/GenBank/DDBJ whole genome shotgun (WGS) entry which is preliminary data.</text>
</comment>
<evidence type="ECO:0000256" key="2">
    <source>
        <dbReference type="ARBA" id="ARBA00022741"/>
    </source>
</evidence>
<proteinExistence type="inferred from homology"/>
<dbReference type="InterPro" id="IPR013126">
    <property type="entry name" value="Hsp_70_fam"/>
</dbReference>
<dbReference type="PRINTS" id="PR00301">
    <property type="entry name" value="HEATSHOCK70"/>
</dbReference>
<dbReference type="Pfam" id="PF00012">
    <property type="entry name" value="HSP70"/>
    <property type="match status" value="1"/>
</dbReference>
<dbReference type="Proteomes" id="UP000604046">
    <property type="component" value="Unassembled WGS sequence"/>
</dbReference>
<dbReference type="InterPro" id="IPR043129">
    <property type="entry name" value="ATPase_NBD"/>
</dbReference>
<dbReference type="OrthoDB" id="10262720at2759"/>
<evidence type="ECO:0000256" key="3">
    <source>
        <dbReference type="ARBA" id="ARBA00022840"/>
    </source>
</evidence>
<dbReference type="PANTHER" id="PTHR19375">
    <property type="entry name" value="HEAT SHOCK PROTEIN 70KDA"/>
    <property type="match status" value="1"/>
</dbReference>
<evidence type="ECO:0000256" key="1">
    <source>
        <dbReference type="ARBA" id="ARBA00007381"/>
    </source>
</evidence>
<dbReference type="Gene3D" id="3.30.420.40">
    <property type="match status" value="2"/>
</dbReference>
<dbReference type="Gene3D" id="3.30.30.30">
    <property type="match status" value="1"/>
</dbReference>
<keyword evidence="5" id="KW-1185">Reference proteome</keyword>
<dbReference type="AlphaFoldDB" id="A0A812HIB3"/>
<dbReference type="SUPFAM" id="SSF53067">
    <property type="entry name" value="Actin-like ATPase domain"/>
    <property type="match status" value="2"/>
</dbReference>
<protein>
    <submittedName>
        <fullName evidence="4">Uncharacterized protein</fullName>
    </submittedName>
</protein>
<reference evidence="4" key="1">
    <citation type="submission" date="2021-02" db="EMBL/GenBank/DDBJ databases">
        <authorList>
            <person name="Dougan E. K."/>
            <person name="Rhodes N."/>
            <person name="Thang M."/>
            <person name="Chan C."/>
        </authorList>
    </citation>
    <scope>NUCLEOTIDE SEQUENCE</scope>
</reference>
<dbReference type="EMBL" id="CAJNDS010000091">
    <property type="protein sequence ID" value="CAE6951917.1"/>
    <property type="molecule type" value="Genomic_DNA"/>
</dbReference>
<evidence type="ECO:0000313" key="5">
    <source>
        <dbReference type="Proteomes" id="UP000604046"/>
    </source>
</evidence>
<dbReference type="FunFam" id="3.30.30.30:FF:000005">
    <property type="entry name" value="Heat shock protein ssb1"/>
    <property type="match status" value="1"/>
</dbReference>